<dbReference type="Gene3D" id="3.30.565.10">
    <property type="entry name" value="Histidine kinase-like ATPase, C-terminal domain"/>
    <property type="match status" value="1"/>
</dbReference>
<dbReference type="SMART" id="SM00387">
    <property type="entry name" value="HATPase_c"/>
    <property type="match status" value="1"/>
</dbReference>
<dbReference type="InterPro" id="IPR003660">
    <property type="entry name" value="HAMP_dom"/>
</dbReference>
<dbReference type="SUPFAM" id="SSF55874">
    <property type="entry name" value="ATPase domain of HSP90 chaperone/DNA topoisomerase II/histidine kinase"/>
    <property type="match status" value="1"/>
</dbReference>
<dbReference type="SUPFAM" id="SSF158472">
    <property type="entry name" value="HAMP domain-like"/>
    <property type="match status" value="1"/>
</dbReference>
<feature type="transmembrane region" description="Helical" evidence="12">
    <location>
        <begin position="226"/>
        <end position="248"/>
    </location>
</feature>
<organism evidence="15 16">
    <name type="scientific">Sphingorhabdus lutea</name>
    <dbReference type="NCBI Taxonomy" id="1913578"/>
    <lineage>
        <taxon>Bacteria</taxon>
        <taxon>Pseudomonadati</taxon>
        <taxon>Pseudomonadota</taxon>
        <taxon>Alphaproteobacteria</taxon>
        <taxon>Sphingomonadales</taxon>
        <taxon>Sphingomonadaceae</taxon>
        <taxon>Sphingorhabdus</taxon>
    </lineage>
</organism>
<dbReference type="RefSeq" id="WP_072558705.1">
    <property type="nucleotide sequence ID" value="NZ_CP018154.1"/>
</dbReference>
<dbReference type="SMART" id="SM00304">
    <property type="entry name" value="HAMP"/>
    <property type="match status" value="1"/>
</dbReference>
<dbReference type="InterPro" id="IPR036890">
    <property type="entry name" value="HATPase_C_sf"/>
</dbReference>
<dbReference type="STRING" id="1913578.LPB140_03635"/>
<evidence type="ECO:0000256" key="7">
    <source>
        <dbReference type="ARBA" id="ARBA00022777"/>
    </source>
</evidence>
<dbReference type="EMBL" id="CP018154">
    <property type="protein sequence ID" value="APG62057.1"/>
    <property type="molecule type" value="Genomic_DNA"/>
</dbReference>
<dbReference type="SMART" id="SM00388">
    <property type="entry name" value="HisKA"/>
    <property type="match status" value="1"/>
</dbReference>
<reference evidence="15 16" key="1">
    <citation type="submission" date="2016-11" db="EMBL/GenBank/DDBJ databases">
        <title>Sphingorhabdus sp. LPB0140, isolated from marine environment.</title>
        <authorList>
            <person name="Kim E."/>
            <person name="Yi H."/>
        </authorList>
    </citation>
    <scope>NUCLEOTIDE SEQUENCE [LARGE SCALE GENOMIC DNA]</scope>
    <source>
        <strain evidence="15 16">LPB0140</strain>
    </source>
</reference>
<evidence type="ECO:0000256" key="12">
    <source>
        <dbReference type="SAM" id="Phobius"/>
    </source>
</evidence>
<evidence type="ECO:0000256" key="3">
    <source>
        <dbReference type="ARBA" id="ARBA00012438"/>
    </source>
</evidence>
<evidence type="ECO:0000313" key="15">
    <source>
        <dbReference type="EMBL" id="APG62057.1"/>
    </source>
</evidence>
<evidence type="ECO:0000256" key="4">
    <source>
        <dbReference type="ARBA" id="ARBA00022553"/>
    </source>
</evidence>
<dbReference type="GO" id="GO:0000155">
    <property type="term" value="F:phosphorelay sensor kinase activity"/>
    <property type="evidence" value="ECO:0007669"/>
    <property type="project" value="InterPro"/>
</dbReference>
<evidence type="ECO:0000256" key="2">
    <source>
        <dbReference type="ARBA" id="ARBA00004370"/>
    </source>
</evidence>
<evidence type="ECO:0000256" key="1">
    <source>
        <dbReference type="ARBA" id="ARBA00000085"/>
    </source>
</evidence>
<comment type="subcellular location">
    <subcellularLocation>
        <location evidence="2">Membrane</location>
    </subcellularLocation>
</comment>
<dbReference type="KEGG" id="sphl:LPB140_03635"/>
<dbReference type="GO" id="GO:0005886">
    <property type="term" value="C:plasma membrane"/>
    <property type="evidence" value="ECO:0007669"/>
    <property type="project" value="TreeGrafter"/>
</dbReference>
<accession>A0A1L3JAA5</accession>
<protein>
    <recommendedName>
        <fullName evidence="3">histidine kinase</fullName>
        <ecNumber evidence="3">2.7.13.3</ecNumber>
    </recommendedName>
</protein>
<dbReference type="PRINTS" id="PR00344">
    <property type="entry name" value="BCTRLSENSOR"/>
</dbReference>
<dbReference type="Gene3D" id="6.10.340.10">
    <property type="match status" value="1"/>
</dbReference>
<dbReference type="InterPro" id="IPR005467">
    <property type="entry name" value="His_kinase_dom"/>
</dbReference>
<evidence type="ECO:0000256" key="10">
    <source>
        <dbReference type="ARBA" id="ARBA00023136"/>
    </source>
</evidence>
<evidence type="ECO:0000256" key="11">
    <source>
        <dbReference type="SAM" id="MobiDB-lite"/>
    </source>
</evidence>
<dbReference type="InterPro" id="IPR050428">
    <property type="entry name" value="TCS_sensor_his_kinase"/>
</dbReference>
<dbReference type="EC" id="2.7.13.3" evidence="3"/>
<dbReference type="PROSITE" id="PS50885">
    <property type="entry name" value="HAMP"/>
    <property type="match status" value="1"/>
</dbReference>
<dbReference type="PANTHER" id="PTHR45436">
    <property type="entry name" value="SENSOR HISTIDINE KINASE YKOH"/>
    <property type="match status" value="1"/>
</dbReference>
<dbReference type="OrthoDB" id="9789238at2"/>
<keyword evidence="10 12" id="KW-0472">Membrane</keyword>
<dbReference type="InterPro" id="IPR003594">
    <property type="entry name" value="HATPase_dom"/>
</dbReference>
<keyword evidence="5" id="KW-0808">Transferase</keyword>
<feature type="domain" description="Histidine kinase" evidence="13">
    <location>
        <begin position="309"/>
        <end position="525"/>
    </location>
</feature>
<keyword evidence="6 12" id="KW-0812">Transmembrane</keyword>
<evidence type="ECO:0000259" key="13">
    <source>
        <dbReference type="PROSITE" id="PS50109"/>
    </source>
</evidence>
<dbReference type="CDD" id="cd00082">
    <property type="entry name" value="HisKA"/>
    <property type="match status" value="1"/>
</dbReference>
<dbReference type="Pfam" id="PF00512">
    <property type="entry name" value="HisKA"/>
    <property type="match status" value="1"/>
</dbReference>
<dbReference type="CDD" id="cd06225">
    <property type="entry name" value="HAMP"/>
    <property type="match status" value="1"/>
</dbReference>
<feature type="region of interest" description="Disordered" evidence="11">
    <location>
        <begin position="115"/>
        <end position="161"/>
    </location>
</feature>
<dbReference type="InterPro" id="IPR036097">
    <property type="entry name" value="HisK_dim/P_sf"/>
</dbReference>
<evidence type="ECO:0000259" key="14">
    <source>
        <dbReference type="PROSITE" id="PS50885"/>
    </source>
</evidence>
<evidence type="ECO:0000256" key="6">
    <source>
        <dbReference type="ARBA" id="ARBA00022692"/>
    </source>
</evidence>
<dbReference type="InterPro" id="IPR003661">
    <property type="entry name" value="HisK_dim/P_dom"/>
</dbReference>
<dbReference type="Gene3D" id="1.10.287.130">
    <property type="match status" value="1"/>
</dbReference>
<dbReference type="PROSITE" id="PS50109">
    <property type="entry name" value="HIS_KIN"/>
    <property type="match status" value="1"/>
</dbReference>
<dbReference type="Pfam" id="PF02518">
    <property type="entry name" value="HATPase_c"/>
    <property type="match status" value="1"/>
</dbReference>
<name>A0A1L3JAA5_9SPHN</name>
<feature type="domain" description="HAMP" evidence="14">
    <location>
        <begin position="249"/>
        <end position="301"/>
    </location>
</feature>
<comment type="catalytic activity">
    <reaction evidence="1">
        <text>ATP + protein L-histidine = ADP + protein N-phospho-L-histidine.</text>
        <dbReference type="EC" id="2.7.13.3"/>
    </reaction>
</comment>
<keyword evidence="16" id="KW-1185">Reference proteome</keyword>
<evidence type="ECO:0000313" key="16">
    <source>
        <dbReference type="Proteomes" id="UP000242561"/>
    </source>
</evidence>
<dbReference type="Proteomes" id="UP000242561">
    <property type="component" value="Chromosome"/>
</dbReference>
<evidence type="ECO:0000256" key="9">
    <source>
        <dbReference type="ARBA" id="ARBA00023012"/>
    </source>
</evidence>
<keyword evidence="7" id="KW-0418">Kinase</keyword>
<proteinExistence type="predicted"/>
<sequence length="528" mass="57666">MKLKLFHKLFLLVAATALVAALAMASIMAWNLNRGFSGYLESRDVEALDAYTDLIVRQIDENGGVQALEKGTVSLADVHNILVENALIPGRLRPNPPGKRPPKSREDLEANSNIINGQAKFPPPPPNRAMPGEIPPPGSFPRAGDELRRPPQSLTSPARGPGFLAPRLLLYDMKGNQVAGPPPARHGPKMMERPILMGGKNIAIAKMIPSGPTPSAVEARFLKNQYLYAVFLVIGLMFFAAFAAWCFARAGARRLANMELVTREIAGGNFNARVQTNGHDEVSMMAHDINQMAESLARADHARRGWLAEIGHELRTPLTVLTGELDALKDGVRPLNQQAISSLKEETDRLGDLIEDLHFMAVSDLTNAPSSFSSYDAVNLFNIVTNRFASVFEKNGLEFEINSGEEQALRVIWDGKRIEQLLGNLLTNAQRYTDAPGVVRASIGREDDMINFIIEDSPPSVPKKALAFLFEPLYRLEEARDRISGGSGLGLAVCKAIVEVHGGKIKARKSSLGGLLIEVKLPMEAKRP</sequence>
<evidence type="ECO:0000256" key="8">
    <source>
        <dbReference type="ARBA" id="ARBA00022989"/>
    </source>
</evidence>
<feature type="compositionally biased region" description="Pro residues" evidence="11">
    <location>
        <begin position="121"/>
        <end position="139"/>
    </location>
</feature>
<dbReference type="Pfam" id="PF00672">
    <property type="entry name" value="HAMP"/>
    <property type="match status" value="1"/>
</dbReference>
<evidence type="ECO:0000256" key="5">
    <source>
        <dbReference type="ARBA" id="ARBA00022679"/>
    </source>
</evidence>
<gene>
    <name evidence="15" type="ORF">LPB140_03635</name>
</gene>
<dbReference type="SUPFAM" id="SSF47384">
    <property type="entry name" value="Homodimeric domain of signal transducing histidine kinase"/>
    <property type="match status" value="1"/>
</dbReference>
<keyword evidence="4" id="KW-0597">Phosphoprotein</keyword>
<keyword evidence="9" id="KW-0902">Two-component regulatory system</keyword>
<dbReference type="InterPro" id="IPR004358">
    <property type="entry name" value="Sig_transdc_His_kin-like_C"/>
</dbReference>
<dbReference type="PANTHER" id="PTHR45436:SF5">
    <property type="entry name" value="SENSOR HISTIDINE KINASE TRCS"/>
    <property type="match status" value="1"/>
</dbReference>
<keyword evidence="8 12" id="KW-1133">Transmembrane helix</keyword>
<dbReference type="AlphaFoldDB" id="A0A1L3JAA5"/>